<dbReference type="GO" id="GO:0005886">
    <property type="term" value="C:plasma membrane"/>
    <property type="evidence" value="ECO:0007669"/>
    <property type="project" value="TreeGrafter"/>
</dbReference>
<dbReference type="PANTHER" id="PTHR21630">
    <property type="entry name" value="VEPH-A/MELTED"/>
    <property type="match status" value="1"/>
</dbReference>
<dbReference type="Proteomes" id="UP000678499">
    <property type="component" value="Unassembled WGS sequence"/>
</dbReference>
<keyword evidence="4" id="KW-1185">Reference proteome</keyword>
<accession>A0A7R9BCD7</accession>
<evidence type="ECO:0000313" key="4">
    <source>
        <dbReference type="Proteomes" id="UP000678499"/>
    </source>
</evidence>
<gene>
    <name evidence="3" type="ORF">NMOB1V02_LOCUS494</name>
</gene>
<keyword evidence="2" id="KW-0472">Membrane</keyword>
<dbReference type="EMBL" id="OA882081">
    <property type="protein sequence ID" value="CAD7272565.1"/>
    <property type="molecule type" value="Genomic_DNA"/>
</dbReference>
<proteinExistence type="predicted"/>
<evidence type="ECO:0000313" key="3">
    <source>
        <dbReference type="EMBL" id="CAD7272565.1"/>
    </source>
</evidence>
<dbReference type="GO" id="GO:0009966">
    <property type="term" value="P:regulation of signal transduction"/>
    <property type="evidence" value="ECO:0007669"/>
    <property type="project" value="TreeGrafter"/>
</dbReference>
<reference evidence="3" key="1">
    <citation type="submission" date="2020-11" db="EMBL/GenBank/DDBJ databases">
        <authorList>
            <person name="Tran Van P."/>
        </authorList>
    </citation>
    <scope>NUCLEOTIDE SEQUENCE</scope>
</reference>
<evidence type="ECO:0000256" key="1">
    <source>
        <dbReference type="ARBA" id="ARBA00004184"/>
    </source>
</evidence>
<dbReference type="GO" id="GO:0010314">
    <property type="term" value="F:phosphatidylinositol-5-phosphate binding"/>
    <property type="evidence" value="ECO:0007669"/>
    <property type="project" value="TreeGrafter"/>
</dbReference>
<dbReference type="EMBL" id="CAJPEX010000044">
    <property type="protein sequence ID" value="CAG0912717.1"/>
    <property type="molecule type" value="Genomic_DNA"/>
</dbReference>
<sequence>MSCVHSGFLTISERKNKKHARLHFACQGKGEHCLYAKTFFTMKTRQPRLWVSPKTLGHHFIVFSSKFAQIQNPCAVVHNTCTVFMSMG</sequence>
<dbReference type="OrthoDB" id="5869902at2759"/>
<name>A0A7R9BCD7_9CRUS</name>
<dbReference type="InterPro" id="IPR039888">
    <property type="entry name" value="Melted-like"/>
</dbReference>
<dbReference type="AlphaFoldDB" id="A0A7R9BCD7"/>
<comment type="subcellular location">
    <subcellularLocation>
        <location evidence="1">Endomembrane system</location>
        <topology evidence="1">Peripheral membrane protein</topology>
    </subcellularLocation>
</comment>
<protein>
    <submittedName>
        <fullName evidence="3">Uncharacterized protein</fullName>
    </submittedName>
</protein>
<evidence type="ECO:0000256" key="2">
    <source>
        <dbReference type="ARBA" id="ARBA00023136"/>
    </source>
</evidence>
<organism evidence="3">
    <name type="scientific">Notodromas monacha</name>
    <dbReference type="NCBI Taxonomy" id="399045"/>
    <lineage>
        <taxon>Eukaryota</taxon>
        <taxon>Metazoa</taxon>
        <taxon>Ecdysozoa</taxon>
        <taxon>Arthropoda</taxon>
        <taxon>Crustacea</taxon>
        <taxon>Oligostraca</taxon>
        <taxon>Ostracoda</taxon>
        <taxon>Podocopa</taxon>
        <taxon>Podocopida</taxon>
        <taxon>Cypridocopina</taxon>
        <taxon>Cypridoidea</taxon>
        <taxon>Cyprididae</taxon>
        <taxon>Notodromas</taxon>
    </lineage>
</organism>
<dbReference type="PANTHER" id="PTHR21630:SF10">
    <property type="entry name" value="VENTRICULAR ZONE-EXPRESSED PH DOMAIN-CONTAINING PROTEIN HOMOLOG 1"/>
    <property type="match status" value="1"/>
</dbReference>
<dbReference type="GO" id="GO:0012505">
    <property type="term" value="C:endomembrane system"/>
    <property type="evidence" value="ECO:0007669"/>
    <property type="project" value="UniProtKB-SubCell"/>
</dbReference>